<dbReference type="InterPro" id="IPR014440">
    <property type="entry name" value="HCCAis_GSTk"/>
</dbReference>
<dbReference type="GO" id="GO:0016853">
    <property type="term" value="F:isomerase activity"/>
    <property type="evidence" value="ECO:0007669"/>
    <property type="project" value="UniProtKB-KW"/>
</dbReference>
<gene>
    <name evidence="3" type="ORF">R0135_05825</name>
</gene>
<comment type="catalytic activity">
    <reaction evidence="1">
        <text>2-hydroxychromene-2-carboxylate = (3E)-4-(2-hydroxyphenyl)-2-oxobut-3-enoate</text>
        <dbReference type="Rhea" id="RHEA:27401"/>
        <dbReference type="ChEBI" id="CHEBI:59350"/>
        <dbReference type="ChEBI" id="CHEBI:59353"/>
        <dbReference type="EC" id="5.99.1.4"/>
    </reaction>
</comment>
<dbReference type="InterPro" id="IPR036249">
    <property type="entry name" value="Thioredoxin-like_sf"/>
</dbReference>
<dbReference type="EMBL" id="CP136864">
    <property type="protein sequence ID" value="WOJ94683.1"/>
    <property type="molecule type" value="Genomic_DNA"/>
</dbReference>
<dbReference type="Proteomes" id="UP001626537">
    <property type="component" value="Chromosome"/>
</dbReference>
<dbReference type="PIRSF" id="PIRSF006386">
    <property type="entry name" value="HCCAis_GSTk"/>
    <property type="match status" value="1"/>
</dbReference>
<dbReference type="RefSeq" id="WP_407349320.1">
    <property type="nucleotide sequence ID" value="NZ_CP136864.1"/>
</dbReference>
<evidence type="ECO:0000256" key="1">
    <source>
        <dbReference type="PIRNR" id="PIRNR006386"/>
    </source>
</evidence>
<dbReference type="EC" id="5.99.1.4" evidence="1"/>
<proteinExistence type="inferred from homology"/>
<dbReference type="InterPro" id="IPR051924">
    <property type="entry name" value="GST_Kappa/NadH"/>
</dbReference>
<evidence type="ECO:0000313" key="4">
    <source>
        <dbReference type="Proteomes" id="UP001626537"/>
    </source>
</evidence>
<accession>A0ABZ0I6I9</accession>
<sequence length="200" mass="22203">MSKTLDFIFDFASPNAYLVYKALPAILERTNASLNVIPCLLGGLFKSTGNQAPMLAFQGIKGKLEYDQLEIQRFIAKHELLKFKFNPHFPVNTLLLMRGAIAAQSNGQLEQYITVGLTSMWEQGLKMDDPQVYQQAMTDAGLDGQALLESTQNPQVKAKLMANTAEAVARGAFGIPTFYVGDEMFFGKERLQQIEEELSA</sequence>
<keyword evidence="1 3" id="KW-0413">Isomerase</keyword>
<comment type="similarity">
    <text evidence="1">Belongs to the GST superfamily. NadH family.</text>
</comment>
<dbReference type="SUPFAM" id="SSF52833">
    <property type="entry name" value="Thioredoxin-like"/>
    <property type="match status" value="1"/>
</dbReference>
<reference evidence="3 4" key="1">
    <citation type="submission" date="2023-10" db="EMBL/GenBank/DDBJ databases">
        <title>Two novel species belonging to the OM43/NOR5 clade.</title>
        <authorList>
            <person name="Park M."/>
        </authorList>
    </citation>
    <scope>NUCLEOTIDE SEQUENCE [LARGE SCALE GENOMIC DNA]</scope>
    <source>
        <strain evidence="3 4">IMCC43200</strain>
    </source>
</reference>
<protein>
    <recommendedName>
        <fullName evidence="1">2-hydroxychromene-2-carboxylate isomerase</fullName>
        <ecNumber evidence="1">5.99.1.4</ecNumber>
    </recommendedName>
</protein>
<dbReference type="CDD" id="cd03022">
    <property type="entry name" value="DsbA_HCCA_Iso"/>
    <property type="match status" value="1"/>
</dbReference>
<organism evidence="3 4">
    <name type="scientific">Congregibacter variabilis</name>
    <dbReference type="NCBI Taxonomy" id="3081200"/>
    <lineage>
        <taxon>Bacteria</taxon>
        <taxon>Pseudomonadati</taxon>
        <taxon>Pseudomonadota</taxon>
        <taxon>Gammaproteobacteria</taxon>
        <taxon>Cellvibrionales</taxon>
        <taxon>Halieaceae</taxon>
        <taxon>Congregibacter</taxon>
    </lineage>
</organism>
<dbReference type="Gene3D" id="3.40.30.10">
    <property type="entry name" value="Glutaredoxin"/>
    <property type="match status" value="1"/>
</dbReference>
<dbReference type="InterPro" id="IPR001853">
    <property type="entry name" value="DSBA-like_thioredoxin_dom"/>
</dbReference>
<dbReference type="PANTHER" id="PTHR42943:SF2">
    <property type="entry name" value="GLUTATHIONE S-TRANSFERASE KAPPA 1"/>
    <property type="match status" value="1"/>
</dbReference>
<keyword evidence="4" id="KW-1185">Reference proteome</keyword>
<name>A0ABZ0I6I9_9GAMM</name>
<feature type="domain" description="DSBA-like thioredoxin" evidence="2">
    <location>
        <begin position="4"/>
        <end position="198"/>
    </location>
</feature>
<dbReference type="InterPro" id="IPR044087">
    <property type="entry name" value="NahD-like"/>
</dbReference>
<dbReference type="PANTHER" id="PTHR42943">
    <property type="entry name" value="GLUTATHIONE S-TRANSFERASE KAPPA"/>
    <property type="match status" value="1"/>
</dbReference>
<evidence type="ECO:0000259" key="2">
    <source>
        <dbReference type="Pfam" id="PF01323"/>
    </source>
</evidence>
<dbReference type="Pfam" id="PF01323">
    <property type="entry name" value="DSBA"/>
    <property type="match status" value="1"/>
</dbReference>
<evidence type="ECO:0000313" key="3">
    <source>
        <dbReference type="EMBL" id="WOJ94683.1"/>
    </source>
</evidence>